<reference evidence="2 3" key="1">
    <citation type="journal article" date="2016" name="Nat. Commun.">
        <title>Thousands of microbial genomes shed light on interconnected biogeochemical processes in an aquifer system.</title>
        <authorList>
            <person name="Anantharaman K."/>
            <person name="Brown C.T."/>
            <person name="Hug L.A."/>
            <person name="Sharon I."/>
            <person name="Castelle C.J."/>
            <person name="Probst A.J."/>
            <person name="Thomas B.C."/>
            <person name="Singh A."/>
            <person name="Wilkins M.J."/>
            <person name="Karaoz U."/>
            <person name="Brodie E.L."/>
            <person name="Williams K.H."/>
            <person name="Hubbard S.S."/>
            <person name="Banfield J.F."/>
        </authorList>
    </citation>
    <scope>NUCLEOTIDE SEQUENCE [LARGE SCALE GENOMIC DNA]</scope>
</reference>
<feature type="transmembrane region" description="Helical" evidence="1">
    <location>
        <begin position="110"/>
        <end position="127"/>
    </location>
</feature>
<evidence type="ECO:0000313" key="3">
    <source>
        <dbReference type="Proteomes" id="UP000177811"/>
    </source>
</evidence>
<keyword evidence="1" id="KW-0472">Membrane</keyword>
<protein>
    <submittedName>
        <fullName evidence="2">Uncharacterized protein</fullName>
    </submittedName>
</protein>
<organism evidence="2 3">
    <name type="scientific">Candidatus Sungbacteria bacterium RIFCSPHIGHO2_02_FULL_51_29</name>
    <dbReference type="NCBI Taxonomy" id="1802273"/>
    <lineage>
        <taxon>Bacteria</taxon>
        <taxon>Candidatus Sungiibacteriota</taxon>
    </lineage>
</organism>
<evidence type="ECO:0000256" key="1">
    <source>
        <dbReference type="SAM" id="Phobius"/>
    </source>
</evidence>
<sequence length="135" mass="15098">MIHHKHTSLAFLSVFFALPGVAALLLLLSVHVWSSGHLRRALHEAIMAGDPRVYYVMAIAACMYVILLFPAMIVLKKLEHEPYARRARLALMLLAAYNIYLFLLAGTTSLVPAIIGFVLLVMVGWILDRACPHYL</sequence>
<feature type="transmembrane region" description="Helical" evidence="1">
    <location>
        <begin position="9"/>
        <end position="33"/>
    </location>
</feature>
<name>A0A1G2KUH1_9BACT</name>
<dbReference type="Proteomes" id="UP000177811">
    <property type="component" value="Unassembled WGS sequence"/>
</dbReference>
<dbReference type="AlphaFoldDB" id="A0A1G2KUH1"/>
<gene>
    <name evidence="2" type="ORF">A3C16_03180</name>
</gene>
<comment type="caution">
    <text evidence="2">The sequence shown here is derived from an EMBL/GenBank/DDBJ whole genome shotgun (WGS) entry which is preliminary data.</text>
</comment>
<proteinExistence type="predicted"/>
<dbReference type="EMBL" id="MHQL01000040">
    <property type="protein sequence ID" value="OHA02282.1"/>
    <property type="molecule type" value="Genomic_DNA"/>
</dbReference>
<feature type="transmembrane region" description="Helical" evidence="1">
    <location>
        <begin position="53"/>
        <end position="75"/>
    </location>
</feature>
<evidence type="ECO:0000313" key="2">
    <source>
        <dbReference type="EMBL" id="OHA02282.1"/>
    </source>
</evidence>
<keyword evidence="1" id="KW-1133">Transmembrane helix</keyword>
<accession>A0A1G2KUH1</accession>
<keyword evidence="1" id="KW-0812">Transmembrane</keyword>